<dbReference type="WBParaSite" id="JU765_v2.g9475.t1">
    <property type="protein sequence ID" value="JU765_v2.g9475.t1"/>
    <property type="gene ID" value="JU765_v2.g9475"/>
</dbReference>
<protein>
    <submittedName>
        <fullName evidence="2">VWFA domain-containing protein</fullName>
    </submittedName>
</protein>
<name>A0AC34RSD3_9BILA</name>
<organism evidence="1 2">
    <name type="scientific">Panagrolaimus sp. JU765</name>
    <dbReference type="NCBI Taxonomy" id="591449"/>
    <lineage>
        <taxon>Eukaryota</taxon>
        <taxon>Metazoa</taxon>
        <taxon>Ecdysozoa</taxon>
        <taxon>Nematoda</taxon>
        <taxon>Chromadorea</taxon>
        <taxon>Rhabditida</taxon>
        <taxon>Tylenchina</taxon>
        <taxon>Panagrolaimomorpha</taxon>
        <taxon>Panagrolaimoidea</taxon>
        <taxon>Panagrolaimidae</taxon>
        <taxon>Panagrolaimus</taxon>
    </lineage>
</organism>
<reference evidence="2" key="1">
    <citation type="submission" date="2022-11" db="UniProtKB">
        <authorList>
            <consortium name="WormBaseParasite"/>
        </authorList>
    </citation>
    <scope>IDENTIFICATION</scope>
</reference>
<evidence type="ECO:0000313" key="1">
    <source>
        <dbReference type="Proteomes" id="UP000887576"/>
    </source>
</evidence>
<proteinExistence type="predicted"/>
<evidence type="ECO:0000313" key="2">
    <source>
        <dbReference type="WBParaSite" id="JU765_v2.g9475.t1"/>
    </source>
</evidence>
<dbReference type="Proteomes" id="UP000887576">
    <property type="component" value="Unplaced"/>
</dbReference>
<sequence>MSAYNCPAATSPATGVTTTTTLPTVPTTSVSPTTLATTTAPPTTVVTTTAPPTTVPTTLPATTLTPYKPCKSWISFSADTSNVLSTADFKTQLAFISSTIGRLNHPERLQYGTVTNTETTWGSPDPISDIQITVNSTSQITALAFSLGTDLSVLYSAYLDAKDRGVVQFPTAAIVFVSDTRIPSTYNGAERFSKPLTDAGVKLTFVLMGDKVDQTLLTNFTTNFVTWRNLNNPEPDDWNDSFVYNCQF</sequence>
<accession>A0AC34RSD3</accession>